<accession>A0A0L0F2W4</accession>
<gene>
    <name evidence="1" type="ORF">SARC_16954</name>
</gene>
<keyword evidence="2" id="KW-1185">Reference proteome</keyword>
<evidence type="ECO:0000313" key="2">
    <source>
        <dbReference type="Proteomes" id="UP000054560"/>
    </source>
</evidence>
<proteinExistence type="predicted"/>
<feature type="non-terminal residue" evidence="1">
    <location>
        <position position="1"/>
    </location>
</feature>
<name>A0A0L0F2W4_9EUKA</name>
<dbReference type="EMBL" id="KQ250961">
    <property type="protein sequence ID" value="KNC70513.1"/>
    <property type="molecule type" value="Genomic_DNA"/>
</dbReference>
<dbReference type="RefSeq" id="XP_014144415.1">
    <property type="nucleotide sequence ID" value="XM_014288940.1"/>
</dbReference>
<sequence>SGAKSTYTPARTPSGSANGGSVFHTHFQNLGHFLFLGPSVSVLGCYGYRLRERAATAPREACAL</sequence>
<protein>
    <submittedName>
        <fullName evidence="1">Uncharacterized protein</fullName>
    </submittedName>
</protein>
<dbReference type="AlphaFoldDB" id="A0A0L0F2W4"/>
<dbReference type="Proteomes" id="UP000054560">
    <property type="component" value="Unassembled WGS sequence"/>
</dbReference>
<reference evidence="1 2" key="1">
    <citation type="submission" date="2011-02" db="EMBL/GenBank/DDBJ databases">
        <title>The Genome Sequence of Sphaeroforma arctica JP610.</title>
        <authorList>
            <consortium name="The Broad Institute Genome Sequencing Platform"/>
            <person name="Russ C."/>
            <person name="Cuomo C."/>
            <person name="Young S.K."/>
            <person name="Zeng Q."/>
            <person name="Gargeya S."/>
            <person name="Alvarado L."/>
            <person name="Berlin A."/>
            <person name="Chapman S.B."/>
            <person name="Chen Z."/>
            <person name="Freedman E."/>
            <person name="Gellesch M."/>
            <person name="Goldberg J."/>
            <person name="Griggs A."/>
            <person name="Gujja S."/>
            <person name="Heilman E."/>
            <person name="Heiman D."/>
            <person name="Howarth C."/>
            <person name="Mehta T."/>
            <person name="Neiman D."/>
            <person name="Pearson M."/>
            <person name="Roberts A."/>
            <person name="Saif S."/>
            <person name="Shea T."/>
            <person name="Shenoy N."/>
            <person name="Sisk P."/>
            <person name="Stolte C."/>
            <person name="Sykes S."/>
            <person name="White J."/>
            <person name="Yandava C."/>
            <person name="Burger G."/>
            <person name="Gray M.W."/>
            <person name="Holland P.W.H."/>
            <person name="King N."/>
            <person name="Lang F.B.F."/>
            <person name="Roger A.J."/>
            <person name="Ruiz-Trillo I."/>
            <person name="Haas B."/>
            <person name="Nusbaum C."/>
            <person name="Birren B."/>
        </authorList>
    </citation>
    <scope>NUCLEOTIDE SEQUENCE [LARGE SCALE GENOMIC DNA]</scope>
    <source>
        <strain evidence="1 2">JP610</strain>
    </source>
</reference>
<evidence type="ECO:0000313" key="1">
    <source>
        <dbReference type="EMBL" id="KNC70513.1"/>
    </source>
</evidence>
<dbReference type="GeneID" id="25917458"/>
<organism evidence="1 2">
    <name type="scientific">Sphaeroforma arctica JP610</name>
    <dbReference type="NCBI Taxonomy" id="667725"/>
    <lineage>
        <taxon>Eukaryota</taxon>
        <taxon>Ichthyosporea</taxon>
        <taxon>Ichthyophonida</taxon>
        <taxon>Sphaeroforma</taxon>
    </lineage>
</organism>